<dbReference type="OrthoDB" id="9801841at2"/>
<dbReference type="SMART" id="SM00331">
    <property type="entry name" value="PP2C_SIG"/>
    <property type="match status" value="1"/>
</dbReference>
<proteinExistence type="predicted"/>
<dbReference type="SMART" id="SM00332">
    <property type="entry name" value="PP2Cc"/>
    <property type="match status" value="1"/>
</dbReference>
<feature type="domain" description="PPM-type phosphatase" evidence="1">
    <location>
        <begin position="5"/>
        <end position="236"/>
    </location>
</feature>
<dbReference type="Proteomes" id="UP000309550">
    <property type="component" value="Unassembled WGS sequence"/>
</dbReference>
<dbReference type="PROSITE" id="PS51746">
    <property type="entry name" value="PPM_2"/>
    <property type="match status" value="1"/>
</dbReference>
<evidence type="ECO:0000313" key="3">
    <source>
        <dbReference type="Proteomes" id="UP000309550"/>
    </source>
</evidence>
<dbReference type="InterPro" id="IPR001932">
    <property type="entry name" value="PPM-type_phosphatase-like_dom"/>
</dbReference>
<gene>
    <name evidence="2" type="ORF">FDT80_00615</name>
</gene>
<dbReference type="InterPro" id="IPR036457">
    <property type="entry name" value="PPM-type-like_dom_sf"/>
</dbReference>
<accession>A0A5S3PIM0</accession>
<dbReference type="CDD" id="cd00143">
    <property type="entry name" value="PP2Cc"/>
    <property type="match status" value="1"/>
</dbReference>
<dbReference type="EMBL" id="VANS01000001">
    <property type="protein sequence ID" value="TMM54141.1"/>
    <property type="molecule type" value="Genomic_DNA"/>
</dbReference>
<comment type="caution">
    <text evidence="2">The sequence shown here is derived from an EMBL/GenBank/DDBJ whole genome shotgun (WGS) entry which is preliminary data.</text>
</comment>
<protein>
    <submittedName>
        <fullName evidence="2">Serine/threonine-protein phosphatase</fullName>
    </submittedName>
</protein>
<dbReference type="RefSeq" id="WP_138660315.1">
    <property type="nucleotide sequence ID" value="NZ_VANS01000001.1"/>
</dbReference>
<dbReference type="Pfam" id="PF13672">
    <property type="entry name" value="PP2C_2"/>
    <property type="match status" value="1"/>
</dbReference>
<sequence>MTRLRHNATTHVGLVRKVNEDSILVLPDQQVWVVADGMGGHAAGDFASQTVVDSVARMPLTGDPAQQMQALRQAIVSAHQAILHEIAARGTGTIGAAVVALMISDSHFVCFWAGDSRLYRLRDGRIELLTTDHSVVAGLVEAGEMTWDEAEHHPQSNAILRAVGVGDDLELDKVRGRVERGDRFLLCSDGLNKYAGFDRLAQVLRDAPIETVTETLLGIALDGGGADNISIIVVDAV</sequence>
<organism evidence="2 3">
    <name type="scientific">Sulfitobacter sabulilitoris</name>
    <dbReference type="NCBI Taxonomy" id="2562655"/>
    <lineage>
        <taxon>Bacteria</taxon>
        <taxon>Pseudomonadati</taxon>
        <taxon>Pseudomonadota</taxon>
        <taxon>Alphaproteobacteria</taxon>
        <taxon>Rhodobacterales</taxon>
        <taxon>Roseobacteraceae</taxon>
        <taxon>Sulfitobacter</taxon>
    </lineage>
</organism>
<evidence type="ECO:0000259" key="1">
    <source>
        <dbReference type="PROSITE" id="PS51746"/>
    </source>
</evidence>
<keyword evidence="3" id="KW-1185">Reference proteome</keyword>
<dbReference type="Gene3D" id="3.60.40.10">
    <property type="entry name" value="PPM-type phosphatase domain"/>
    <property type="match status" value="1"/>
</dbReference>
<dbReference type="SUPFAM" id="SSF81606">
    <property type="entry name" value="PP2C-like"/>
    <property type="match status" value="1"/>
</dbReference>
<reference evidence="2 3" key="1">
    <citation type="submission" date="2019-05" db="EMBL/GenBank/DDBJ databases">
        <title>Sulfitobacter sabulilitoris sp. nov., isolated from a marine sand.</title>
        <authorList>
            <person name="Yoon J.-H."/>
        </authorList>
    </citation>
    <scope>NUCLEOTIDE SEQUENCE [LARGE SCALE GENOMIC DNA]</scope>
    <source>
        <strain evidence="2 3">HSMS-29</strain>
    </source>
</reference>
<dbReference type="AlphaFoldDB" id="A0A5S3PIM0"/>
<evidence type="ECO:0000313" key="2">
    <source>
        <dbReference type="EMBL" id="TMM54141.1"/>
    </source>
</evidence>
<name>A0A5S3PIM0_9RHOB</name>